<dbReference type="Pfam" id="PF21683">
    <property type="entry name" value="GpP-like_1st"/>
    <property type="match status" value="1"/>
</dbReference>
<evidence type="ECO:0000313" key="4">
    <source>
        <dbReference type="Proteomes" id="UP000446658"/>
    </source>
</evidence>
<reference evidence="3 4" key="1">
    <citation type="submission" date="2019-11" db="EMBL/GenBank/DDBJ databases">
        <title>Draft genome sequence of Paludibacterium sp. dN18-1.</title>
        <authorList>
            <person name="Im W.-T."/>
        </authorList>
    </citation>
    <scope>NUCLEOTIDE SEQUENCE [LARGE SCALE GENOMIC DNA]</scope>
    <source>
        <strain evidence="4">dN 18-1</strain>
    </source>
</reference>
<protein>
    <submittedName>
        <fullName evidence="3">Uncharacterized protein</fullName>
    </submittedName>
</protein>
<organism evidence="3 4">
    <name type="scientific">Paludibacterium denitrificans</name>
    <dbReference type="NCBI Taxonomy" id="2675226"/>
    <lineage>
        <taxon>Bacteria</taxon>
        <taxon>Pseudomonadati</taxon>
        <taxon>Pseudomonadota</taxon>
        <taxon>Betaproteobacteria</taxon>
        <taxon>Neisseriales</taxon>
        <taxon>Chromobacteriaceae</taxon>
        <taxon>Paludibacterium</taxon>
    </lineage>
</organism>
<dbReference type="AlphaFoldDB" id="A0A844G7U6"/>
<evidence type="ECO:0000259" key="1">
    <source>
        <dbReference type="Pfam" id="PF21683"/>
    </source>
</evidence>
<dbReference type="InterPro" id="IPR023399">
    <property type="entry name" value="Baseplate-like_2-layer_sand"/>
</dbReference>
<dbReference type="Pfam" id="PF22255">
    <property type="entry name" value="Gp44-like_2nd"/>
    <property type="match status" value="1"/>
</dbReference>
<proteinExistence type="predicted"/>
<dbReference type="InterPro" id="IPR053981">
    <property type="entry name" value="Gp44/GpP-like_2nd"/>
</dbReference>
<comment type="caution">
    <text evidence="3">The sequence shown here is derived from an EMBL/GenBank/DDBJ whole genome shotgun (WGS) entry which is preliminary data.</text>
</comment>
<feature type="domain" description="Baseplate hub protein gp44/GpP-like second" evidence="2">
    <location>
        <begin position="92"/>
        <end position="177"/>
    </location>
</feature>
<evidence type="ECO:0000313" key="3">
    <source>
        <dbReference type="EMBL" id="MTD32416.1"/>
    </source>
</evidence>
<dbReference type="Proteomes" id="UP000446658">
    <property type="component" value="Unassembled WGS sequence"/>
</dbReference>
<gene>
    <name evidence="3" type="ORF">GKE73_01275</name>
</gene>
<dbReference type="RefSeq" id="WP_230368827.1">
    <property type="nucleotide sequence ID" value="NZ_WLYX01000001.1"/>
</dbReference>
<dbReference type="Gene3D" id="2.30.300.10">
    <property type="entry name" value="Baseplate protein-like domain - beta roll fold"/>
    <property type="match status" value="1"/>
</dbReference>
<evidence type="ECO:0000259" key="2">
    <source>
        <dbReference type="Pfam" id="PF22255"/>
    </source>
</evidence>
<dbReference type="InterPro" id="IPR049354">
    <property type="entry name" value="GpP-like_N"/>
</dbReference>
<feature type="domain" description="Baseplate hub protein gp44-like N-terminal" evidence="1">
    <location>
        <begin position="6"/>
        <end position="90"/>
    </location>
</feature>
<accession>A0A844G7U6</accession>
<dbReference type="EMBL" id="WLYX01000001">
    <property type="protein sequence ID" value="MTD32416.1"/>
    <property type="molecule type" value="Genomic_DNA"/>
</dbReference>
<keyword evidence="4" id="KW-1185">Reference proteome</keyword>
<sequence length="284" mass="31640">MPDVCELRVGGMIYGGWTDIEIQRGLEQVSGQFTLQVTDRWPEQTEPRPIMPGQSAVVTIDNEPVVTGWVDDTKPGYDEKNTWFNVTGRDKTCDLIDCSAMFKTGQWKKSSLLRIATDLLSSYSIAVVVGDRAKGPAYEIIDSFNIEEGETVFDCLERAARLKAVMLWTDGMGRLVIDLPGSTKATTALIEGQNIKRIDGNFSWHERYSEYIVKGQARGHAQHNAKGTSTDSVVTRHRPLIIPAEDQVHGPSAQQRADWECTVRKGRGNRATIRVQSWRQGGDA</sequence>
<dbReference type="SUPFAM" id="SSF69279">
    <property type="entry name" value="Phage tail proteins"/>
    <property type="match status" value="2"/>
</dbReference>
<dbReference type="Gene3D" id="3.55.50.10">
    <property type="entry name" value="Baseplate protein-like domains"/>
    <property type="match status" value="1"/>
</dbReference>
<name>A0A844G7U6_9NEIS</name>
<dbReference type="Gene3D" id="3.30.1920.10">
    <property type="entry name" value="Baseplate protein-like domains - 2 layer sandwich fold"/>
    <property type="match status" value="1"/>
</dbReference>